<dbReference type="Gene3D" id="6.10.250.2420">
    <property type="match status" value="1"/>
</dbReference>
<feature type="binding site" evidence="20">
    <location>
        <begin position="178"/>
        <end position="185"/>
    </location>
    <ligand>
        <name>ATP</name>
        <dbReference type="ChEBI" id="CHEBI:30616"/>
    </ligand>
</feature>
<dbReference type="Gene3D" id="1.20.120.720">
    <property type="entry name" value="Myosin VI head, motor domain, U50 subdomain"/>
    <property type="match status" value="1"/>
</dbReference>
<dbReference type="CDD" id="cd14932">
    <property type="entry name" value="MYSc_Myh18"/>
    <property type="match status" value="1"/>
</dbReference>
<evidence type="ECO:0000313" key="24">
    <source>
        <dbReference type="Ensembl" id="ENSLCAP00010051209.1"/>
    </source>
</evidence>
<dbReference type="FunFam" id="1.20.5.340:FF:000009">
    <property type="entry name" value="myosin-11 isoform X2"/>
    <property type="match status" value="1"/>
</dbReference>
<feature type="coiled-coil region" evidence="21">
    <location>
        <begin position="1310"/>
        <end position="1904"/>
    </location>
</feature>
<evidence type="ECO:0000256" key="21">
    <source>
        <dbReference type="SAM" id="Coils"/>
    </source>
</evidence>
<dbReference type="InterPro" id="IPR008989">
    <property type="entry name" value="Myosin_S1_N"/>
</dbReference>
<evidence type="ECO:0000256" key="5">
    <source>
        <dbReference type="ARBA" id="ARBA00022741"/>
    </source>
</evidence>
<dbReference type="FunFam" id="1.20.5.340:FF:000007">
    <property type="entry name" value="Myosin heavy chain, non-muscle"/>
    <property type="match status" value="1"/>
</dbReference>
<reference evidence="24" key="2">
    <citation type="submission" date="2025-08" db="UniProtKB">
        <authorList>
            <consortium name="Ensembl"/>
        </authorList>
    </citation>
    <scope>IDENTIFICATION</scope>
</reference>
<evidence type="ECO:0000256" key="6">
    <source>
        <dbReference type="ARBA" id="ARBA00022840"/>
    </source>
</evidence>
<dbReference type="GeneTree" id="ENSGT00940000155632"/>
<evidence type="ECO:0000256" key="1">
    <source>
        <dbReference type="ARBA" id="ARBA00004245"/>
    </source>
</evidence>
<dbReference type="FunFam" id="1.10.10.820:FF:000001">
    <property type="entry name" value="Myosin heavy chain"/>
    <property type="match status" value="1"/>
</dbReference>
<keyword evidence="9 21" id="KW-0175">Coiled coil</keyword>
<dbReference type="FunFam" id="1.20.58.530:FF:000003">
    <property type="entry name" value="Myosin heavy chain 10"/>
    <property type="match status" value="1"/>
</dbReference>
<dbReference type="FunFam" id="3.40.850.10:FF:000175">
    <property type="entry name" value="Myosin heavy chain 9"/>
    <property type="match status" value="1"/>
</dbReference>
<dbReference type="PRINTS" id="PR00193">
    <property type="entry name" value="MYOSINHEAVY"/>
</dbReference>
<dbReference type="Proteomes" id="UP000314980">
    <property type="component" value="Unassembled WGS sequence"/>
</dbReference>
<dbReference type="GO" id="GO:0030029">
    <property type="term" value="P:actin filament-based process"/>
    <property type="evidence" value="ECO:0007669"/>
    <property type="project" value="UniProtKB-ARBA"/>
</dbReference>
<evidence type="ECO:0000256" key="9">
    <source>
        <dbReference type="ARBA" id="ARBA00023054"/>
    </source>
</evidence>
<dbReference type="GO" id="GO:0016460">
    <property type="term" value="C:myosin II complex"/>
    <property type="evidence" value="ECO:0007669"/>
    <property type="project" value="TreeGrafter"/>
</dbReference>
<dbReference type="Gene3D" id="4.10.270.10">
    <property type="entry name" value="Myosin, subunit A"/>
    <property type="match status" value="1"/>
</dbReference>
<dbReference type="PROSITE" id="PS50096">
    <property type="entry name" value="IQ"/>
    <property type="match status" value="1"/>
</dbReference>
<evidence type="ECO:0000256" key="16">
    <source>
        <dbReference type="ARBA" id="ARBA00039816"/>
    </source>
</evidence>
<dbReference type="Gene3D" id="3.40.850.10">
    <property type="entry name" value="Kinesin motor domain"/>
    <property type="match status" value="1"/>
</dbReference>
<dbReference type="Gene3D" id="3.30.70.1590">
    <property type="match status" value="1"/>
</dbReference>
<keyword evidence="8" id="KW-0133">Cell shape</keyword>
<dbReference type="SMART" id="SM00015">
    <property type="entry name" value="IQ"/>
    <property type="match status" value="1"/>
</dbReference>
<keyword evidence="7" id="KW-0112">Calmodulin-binding</keyword>
<accession>A0A4W6FLJ9</accession>
<dbReference type="GO" id="GO:0008360">
    <property type="term" value="P:regulation of cell shape"/>
    <property type="evidence" value="ECO:0007669"/>
    <property type="project" value="UniProtKB-KW"/>
</dbReference>
<dbReference type="SUPFAM" id="SSF52540">
    <property type="entry name" value="P-loop containing nucleoside triphosphate hydrolases"/>
    <property type="match status" value="1"/>
</dbReference>
<dbReference type="PROSITE" id="PS51456">
    <property type="entry name" value="MYOSIN_MOTOR"/>
    <property type="match status" value="1"/>
</dbReference>
<evidence type="ECO:0000259" key="22">
    <source>
        <dbReference type="PROSITE" id="PS51456"/>
    </source>
</evidence>
<dbReference type="Gene3D" id="1.10.10.820">
    <property type="match status" value="1"/>
</dbReference>
<evidence type="ECO:0000313" key="25">
    <source>
        <dbReference type="Proteomes" id="UP000314980"/>
    </source>
</evidence>
<evidence type="ECO:0000256" key="2">
    <source>
        <dbReference type="ARBA" id="ARBA00004544"/>
    </source>
</evidence>
<keyword evidence="12 20" id="KW-0009">Actin-binding</keyword>
<dbReference type="PROSITE" id="PS51844">
    <property type="entry name" value="SH3_LIKE"/>
    <property type="match status" value="1"/>
</dbReference>
<keyword evidence="25" id="KW-1185">Reference proteome</keyword>
<dbReference type="InterPro" id="IPR002928">
    <property type="entry name" value="Myosin_tail"/>
</dbReference>
<evidence type="ECO:0000256" key="14">
    <source>
        <dbReference type="ARBA" id="ARBA00023329"/>
    </source>
</evidence>
<feature type="domain" description="Myosin motor" evidence="22">
    <location>
        <begin position="85"/>
        <end position="779"/>
    </location>
</feature>
<dbReference type="InterPro" id="IPR036961">
    <property type="entry name" value="Kinesin_motor_dom_sf"/>
</dbReference>
<dbReference type="Ensembl" id="ENSLCAT00010052547.1">
    <property type="protein sequence ID" value="ENSLCAP00010051209.1"/>
    <property type="gene ID" value="ENSLCAG00010021928.1"/>
</dbReference>
<keyword evidence="14" id="KW-0968">Cytoplasmic vesicle</keyword>
<dbReference type="Pfam" id="PF02736">
    <property type="entry name" value="Myosin_N"/>
    <property type="match status" value="1"/>
</dbReference>
<dbReference type="FunFam" id="1.20.5.340:FF:000008">
    <property type="entry name" value="Myosin heavy chain 11"/>
    <property type="match status" value="1"/>
</dbReference>
<dbReference type="InterPro" id="IPR027417">
    <property type="entry name" value="P-loop_NTPase"/>
</dbReference>
<evidence type="ECO:0000256" key="8">
    <source>
        <dbReference type="ARBA" id="ARBA00022960"/>
    </source>
</evidence>
<dbReference type="InterPro" id="IPR000048">
    <property type="entry name" value="IQ_motif_EF-hand-BS"/>
</dbReference>
<dbReference type="Pfam" id="PF00612">
    <property type="entry name" value="IQ"/>
    <property type="match status" value="1"/>
</dbReference>
<reference evidence="24" key="3">
    <citation type="submission" date="2025-09" db="UniProtKB">
        <authorList>
            <consortium name="Ensembl"/>
        </authorList>
    </citation>
    <scope>IDENTIFICATION</scope>
</reference>
<dbReference type="FunFam" id="4.10.270.10:FF:000001">
    <property type="entry name" value="Myosin heavy chain, non-muscle"/>
    <property type="match status" value="1"/>
</dbReference>
<keyword evidence="11 20" id="KW-0505">Motor protein</keyword>
<feature type="coiled-coil region" evidence="21">
    <location>
        <begin position="843"/>
        <end position="1277"/>
    </location>
</feature>
<comment type="similarity">
    <text evidence="3 20">Belongs to the TRAFAC class myosin-kinesin ATPase superfamily. Myosin family.</text>
</comment>
<evidence type="ECO:0000256" key="3">
    <source>
        <dbReference type="ARBA" id="ARBA00008314"/>
    </source>
</evidence>
<reference evidence="25" key="1">
    <citation type="submission" date="2015-09" db="EMBL/GenBank/DDBJ databases">
        <authorList>
            <person name="Sai Rama Sridatta P."/>
        </authorList>
    </citation>
    <scope>NUCLEOTIDE SEQUENCE [LARGE SCALE GENOMIC DNA]</scope>
</reference>
<dbReference type="GO" id="GO:0060473">
    <property type="term" value="C:cortical granule"/>
    <property type="evidence" value="ECO:0007669"/>
    <property type="project" value="UniProtKB-SubCell"/>
</dbReference>
<dbReference type="Gene3D" id="1.20.5.340">
    <property type="match status" value="3"/>
</dbReference>
<evidence type="ECO:0000256" key="12">
    <source>
        <dbReference type="ARBA" id="ARBA00023203"/>
    </source>
</evidence>
<dbReference type="Pfam" id="PF00063">
    <property type="entry name" value="Myosin_head"/>
    <property type="match status" value="1"/>
</dbReference>
<dbReference type="GO" id="GO:0051015">
    <property type="term" value="F:actin filament binding"/>
    <property type="evidence" value="ECO:0007669"/>
    <property type="project" value="InterPro"/>
</dbReference>
<proteinExistence type="inferred from homology"/>
<sequence>LCPEATMTDADKFLYGDRSAINNPLAQADWSSKKLVWVPSEKLGFEAGSVKEEHGDECVVELTDSGKKVKVNKDDIQKMNPPKFNKVEDMAELTCLNEASVLHNLKDRYYSGLIYTYSGLFCVVVNPYKYLPIYTEDIVNMYKGKKRHEMPPHIYAITDTAYRSMMQDREDQSILCTGESGAGKTENTKKVIQYLAHVASSFKSKKDQGELEKQLLQANPILEAFGNAKTVKNDNSSRFGKFIRINFDVNGYIVGANIETYLLEKSRAIRQAKDERSFHVFYYMLSGAGDKLRSELCLEDYSKYRFLSNGNVTIPGQQDKDMFTETMDAFEIMSIPEEERIGLLKVVSAVLQLGNMTFKKERHSDQASMPDDTAAQKVCHLLGINVTDFTRAILSPRIKVGRDYVQKAQTQEQAEFAVEALAKASYERMFRWLVLRINKALDKTKRQGASFIGILDIAGFEIFELNSFEQLCINYTNEKLQQLFNHTMFILEQEEYQREGIEWSFIDFGLDLQPCIDLIEKPAGPPGILALLDEECWFPKATDKTFVEKVVQEQGTHPKFQKPKKLKDDADFCIIHYAGKVDYKADEWLMKNMDPLNECVATLLNQSTDKFTADLWRDMDRIVGLDKVAGMSDSMHGAFKTRKGMFRTVGQLYKEQLSNLMATLRNTNPNFVRCIIPNHEKKAGKLEPHLVLDQLRCNGVLEGIRICRQGFPNRIVFQEFRQRYEILTPNAIPKGFMDGKQACVLMIKALELDPNLYRIGQSKVFFRAGVLAHLEEERDMKITDVIISFQSWCRGYVARKAFAKRQQQLTAMKVIQRNCAAYLKLRNWQWWRLFTKVKPLLQVTRQEEEMLAKEEELVKVKERQQQAEEQLKEYEAKQQQLSAEKLALQEQLQAETELCAEAEEMRVRLATRKQELEDILHDLESRLEEEEERVTQLHTERKKMQQNITDLEQQLDEEEAARQKLQMEKVTTDAKLKKLEEDVMVLDDQNNKLNKEKKLLEERISEFTTNLAEEEEKSKSLQKLKNKHEAMITDLEDRLRKEEKVRQELEKNRRKLEGDSSELNDQIADLQAQIAELRAQLAKKEEELLTALARIEEEAAAKNTAQKKIRELEAQISELQEDLELERQARSKAEKHRRDLGEELEALKTELEDTLDSTAAQQELRTKRETEVAQLKKTLEEEAKIHEQHMAEMRQKHNQAFEELNEQLEQAKRNKVSVEKAKQALDSEWNELQIEVKTLTQGKADSEHRRKKAEAQVQELQVKHGESERQRQELADKITKMQVRTERPLLSVTDLLSEAEGKNIKSSKDLSSTESQLQDVQELLQEETRQKLSLSTRLRQLEDEQSSLREMLEEEEESKKNVEKQVSTLQAQLAEMKKKLEQEALTLEGAEEGRKRVQREVDSITQQLEEKTAAYDKLDKTKTRLQQELDDLLVDQDHLRQIVSNLEKKQKKFDQMLAEEKTISTQYAEERDKAEAEAREKETRALTLARELETMTDLKDELDRANKLLKAEMEDLVSSKDDVGKSVHELERSKRAMEQQLEEMRVQLEELEDELQATEDAKLRLEVNMQAMKAQFDRDLQARDEQGEERRRQLVKQVREMEVELEDERRQRTQALSSKKKLEMDLADLEVQIDAANKGRDEALKQLKKLQAQMKENMRELEELRLSRDEAVNGAKETEKKLKAMEADEAYLCTLNHHLSSSPLAVVSSQLADEKRRLEARITQLEEELEEEQLNTEMVNDRLRRTTLQTEQLTTELAAERGNSQRLEGARSQMDRQNKELKLKLQELESTIKSKYKSSITTLEAKIAQLEEQLDIESKERQQAARLARRTEKKLKEVMLQVDDERRNTDQYKDQADKLNSRMRQLKRQLEEAEEEVTRANACRRKLQRELEDANESADAMNREGQMVFNPQLREEQSRSRVCGAWAFM</sequence>
<dbReference type="Gene3D" id="1.20.58.530">
    <property type="match status" value="1"/>
</dbReference>
<dbReference type="GO" id="GO:0000146">
    <property type="term" value="F:microfilament motor activity"/>
    <property type="evidence" value="ECO:0007669"/>
    <property type="project" value="TreeGrafter"/>
</dbReference>
<dbReference type="InterPro" id="IPR004009">
    <property type="entry name" value="SH3_Myosin"/>
</dbReference>
<evidence type="ECO:0000256" key="20">
    <source>
        <dbReference type="PROSITE-ProRule" id="PRU00782"/>
    </source>
</evidence>
<dbReference type="GO" id="GO:0007010">
    <property type="term" value="P:cytoskeleton organization"/>
    <property type="evidence" value="ECO:0007669"/>
    <property type="project" value="UniProtKB-ARBA"/>
</dbReference>
<comment type="subcellular location">
    <subcellularLocation>
        <location evidence="2">Cytoplasm</location>
        <location evidence="2">Cell cortex</location>
    </subcellularLocation>
    <subcellularLocation>
        <location evidence="1">Cytoplasm</location>
        <location evidence="1">Cytoskeleton</location>
    </subcellularLocation>
    <subcellularLocation>
        <location evidence="15">Cytoplasmic vesicle</location>
        <location evidence="15">Secretory vesicle</location>
        <location evidence="15">Cortical granule</location>
    </subcellularLocation>
</comment>
<keyword evidence="13" id="KW-0206">Cytoskeleton</keyword>
<name>A0A4W6FLJ9_LATCA</name>
<feature type="region of interest" description="Actin-binding" evidence="20">
    <location>
        <begin position="657"/>
        <end position="679"/>
    </location>
</feature>
<organism evidence="24 25">
    <name type="scientific">Lates calcarifer</name>
    <name type="common">Barramundi</name>
    <name type="synonym">Holocentrus calcarifer</name>
    <dbReference type="NCBI Taxonomy" id="8187"/>
    <lineage>
        <taxon>Eukaryota</taxon>
        <taxon>Metazoa</taxon>
        <taxon>Chordata</taxon>
        <taxon>Craniata</taxon>
        <taxon>Vertebrata</taxon>
        <taxon>Euteleostomi</taxon>
        <taxon>Actinopterygii</taxon>
        <taxon>Neopterygii</taxon>
        <taxon>Teleostei</taxon>
        <taxon>Neoteleostei</taxon>
        <taxon>Acanthomorphata</taxon>
        <taxon>Carangaria</taxon>
        <taxon>Carangaria incertae sedis</taxon>
        <taxon>Centropomidae</taxon>
        <taxon>Lates</taxon>
    </lineage>
</organism>
<dbReference type="SMART" id="SM00242">
    <property type="entry name" value="MYSc"/>
    <property type="match status" value="1"/>
</dbReference>
<evidence type="ECO:0000259" key="23">
    <source>
        <dbReference type="PROSITE" id="PS51844"/>
    </source>
</evidence>
<dbReference type="GO" id="GO:0005938">
    <property type="term" value="C:cell cortex"/>
    <property type="evidence" value="ECO:0007669"/>
    <property type="project" value="UniProtKB-SubCell"/>
</dbReference>
<evidence type="ECO:0000256" key="7">
    <source>
        <dbReference type="ARBA" id="ARBA00022860"/>
    </source>
</evidence>
<dbReference type="PANTHER" id="PTHR45615:SF16">
    <property type="entry name" value="MYOSIN-9"/>
    <property type="match status" value="1"/>
</dbReference>
<dbReference type="PANTHER" id="PTHR45615">
    <property type="entry name" value="MYOSIN HEAVY CHAIN, NON-MUSCLE"/>
    <property type="match status" value="1"/>
</dbReference>
<dbReference type="FunFam" id="3.30.70.1590:FF:000001">
    <property type="entry name" value="Myosin heavy chain"/>
    <property type="match status" value="1"/>
</dbReference>
<keyword evidence="4" id="KW-0963">Cytoplasm</keyword>
<dbReference type="GO" id="GO:0005516">
    <property type="term" value="F:calmodulin binding"/>
    <property type="evidence" value="ECO:0007669"/>
    <property type="project" value="UniProtKB-KW"/>
</dbReference>
<evidence type="ECO:0000256" key="11">
    <source>
        <dbReference type="ARBA" id="ARBA00023175"/>
    </source>
</evidence>
<dbReference type="FunFam" id="2.30.30.360:FF:000001">
    <property type="entry name" value="Myosin heavy chain"/>
    <property type="match status" value="1"/>
</dbReference>
<dbReference type="GO" id="GO:0032982">
    <property type="term" value="C:myosin filament"/>
    <property type="evidence" value="ECO:0007669"/>
    <property type="project" value="TreeGrafter"/>
</dbReference>
<evidence type="ECO:0000256" key="15">
    <source>
        <dbReference type="ARBA" id="ARBA00037865"/>
    </source>
</evidence>
<evidence type="ECO:0000256" key="4">
    <source>
        <dbReference type="ARBA" id="ARBA00022490"/>
    </source>
</evidence>
<evidence type="ECO:0000256" key="10">
    <source>
        <dbReference type="ARBA" id="ARBA00023123"/>
    </source>
</evidence>
<feature type="domain" description="Myosin N-terminal SH3-like" evidence="23">
    <location>
        <begin position="31"/>
        <end position="81"/>
    </location>
</feature>
<evidence type="ECO:0000256" key="13">
    <source>
        <dbReference type="ARBA" id="ARBA00023212"/>
    </source>
</evidence>
<evidence type="ECO:0000256" key="19">
    <source>
        <dbReference type="ARBA" id="ARBA00043098"/>
    </source>
</evidence>
<gene>
    <name evidence="24" type="primary">MYH9</name>
</gene>
<evidence type="ECO:0000256" key="17">
    <source>
        <dbReference type="ARBA" id="ARBA00041440"/>
    </source>
</evidence>
<dbReference type="InterPro" id="IPR001609">
    <property type="entry name" value="Myosin_head_motor_dom-like"/>
</dbReference>
<keyword evidence="10 20" id="KW-0518">Myosin</keyword>
<dbReference type="SUPFAM" id="SSF90257">
    <property type="entry name" value="Myosin rod fragments"/>
    <property type="match status" value="5"/>
</dbReference>
<evidence type="ECO:0000256" key="18">
    <source>
        <dbReference type="ARBA" id="ARBA00042289"/>
    </source>
</evidence>
<dbReference type="GO" id="GO:0005524">
    <property type="term" value="F:ATP binding"/>
    <property type="evidence" value="ECO:0007669"/>
    <property type="project" value="UniProtKB-UniRule"/>
</dbReference>
<dbReference type="FunFam" id="1.20.120.720:FF:000002">
    <property type="entry name" value="Myosin heavy chain 10"/>
    <property type="match status" value="1"/>
</dbReference>
<dbReference type="FunFam" id="1.20.5.4820:FF:000002">
    <property type="entry name" value="Myosin heavy chain 10"/>
    <property type="match status" value="1"/>
</dbReference>
<dbReference type="Gene3D" id="2.30.30.360">
    <property type="entry name" value="Myosin S1 fragment, N-terminal"/>
    <property type="match status" value="1"/>
</dbReference>
<keyword evidence="5 20" id="KW-0547">Nucleotide-binding</keyword>
<keyword evidence="6 20" id="KW-0067">ATP-binding</keyword>
<dbReference type="Pfam" id="PF01576">
    <property type="entry name" value="Myosin_tail_1"/>
    <property type="match status" value="1"/>
</dbReference>
<protein>
    <recommendedName>
        <fullName evidence="16">Myosin-9</fullName>
    </recommendedName>
    <alternativeName>
        <fullName evidence="17">Myosin heavy chain 9</fullName>
    </alternativeName>
    <alternativeName>
        <fullName evidence="18">Myosin heavy chain, non-muscle IIa</fullName>
    </alternativeName>
    <alternativeName>
        <fullName evidence="19">Non-muscle myosin heavy chain IIa</fullName>
    </alternativeName>
</protein>